<feature type="transmembrane region" description="Helical" evidence="1">
    <location>
        <begin position="25"/>
        <end position="50"/>
    </location>
</feature>
<protein>
    <recommendedName>
        <fullName evidence="4">DUF4175 domain-containing protein</fullName>
    </recommendedName>
</protein>
<keyword evidence="1" id="KW-1133">Transmembrane helix</keyword>
<gene>
    <name evidence="2" type="ORF">KK488_17220</name>
</gene>
<evidence type="ECO:0000313" key="2">
    <source>
        <dbReference type="EMBL" id="MBT2188696.1"/>
    </source>
</evidence>
<keyword evidence="3" id="KW-1185">Reference proteome</keyword>
<dbReference type="RefSeq" id="WP_214624952.1">
    <property type="nucleotide sequence ID" value="NZ_JAHGAW010000012.1"/>
</dbReference>
<proteinExistence type="predicted"/>
<keyword evidence="1" id="KW-0812">Transmembrane</keyword>
<dbReference type="Proteomes" id="UP001138757">
    <property type="component" value="Unassembled WGS sequence"/>
</dbReference>
<reference evidence="2" key="1">
    <citation type="submission" date="2021-05" db="EMBL/GenBank/DDBJ databases">
        <title>Genome of Sphingobium sp. strain.</title>
        <authorList>
            <person name="Fan R."/>
        </authorList>
    </citation>
    <scope>NUCLEOTIDE SEQUENCE</scope>
    <source>
        <strain evidence="2">H33</strain>
    </source>
</reference>
<comment type="caution">
    <text evidence="2">The sequence shown here is derived from an EMBL/GenBank/DDBJ whole genome shotgun (WGS) entry which is preliminary data.</text>
</comment>
<organism evidence="2 3">
    <name type="scientific">Sphingobium nicotianae</name>
    <dbReference type="NCBI Taxonomy" id="2782607"/>
    <lineage>
        <taxon>Bacteria</taxon>
        <taxon>Pseudomonadati</taxon>
        <taxon>Pseudomonadota</taxon>
        <taxon>Alphaproteobacteria</taxon>
        <taxon>Sphingomonadales</taxon>
        <taxon>Sphingomonadaceae</taxon>
        <taxon>Sphingobium</taxon>
    </lineage>
</organism>
<dbReference type="EMBL" id="JAHGAW010000012">
    <property type="protein sequence ID" value="MBT2188696.1"/>
    <property type="molecule type" value="Genomic_DNA"/>
</dbReference>
<evidence type="ECO:0008006" key="4">
    <source>
        <dbReference type="Google" id="ProtNLM"/>
    </source>
</evidence>
<evidence type="ECO:0000256" key="1">
    <source>
        <dbReference type="SAM" id="Phobius"/>
    </source>
</evidence>
<sequence>MLHKLFEEGAWFAPKRYGLGAGLPIAWQGWVLMLSFLLLLPGIMLLGISLAPLHPAQAMLFFALAVAATLLFVRICQRKTRGGWRWRWGGKE</sequence>
<dbReference type="AlphaFoldDB" id="A0A9X1DEQ8"/>
<name>A0A9X1DEQ8_9SPHN</name>
<keyword evidence="1" id="KW-0472">Membrane</keyword>
<evidence type="ECO:0000313" key="3">
    <source>
        <dbReference type="Proteomes" id="UP001138757"/>
    </source>
</evidence>
<accession>A0A9X1DEQ8</accession>
<feature type="transmembrane region" description="Helical" evidence="1">
    <location>
        <begin position="56"/>
        <end position="76"/>
    </location>
</feature>